<comment type="subcellular location">
    <subcellularLocation>
        <location evidence="1">Membrane</location>
        <topology evidence="1">Multi-pass membrane protein</topology>
    </subcellularLocation>
</comment>
<evidence type="ECO:0000259" key="7">
    <source>
        <dbReference type="PROSITE" id="PS50850"/>
    </source>
</evidence>
<dbReference type="PANTHER" id="PTHR23503:SF127">
    <property type="entry name" value="FI08437P-RELATED"/>
    <property type="match status" value="1"/>
</dbReference>
<keyword evidence="9" id="KW-1185">Reference proteome</keyword>
<evidence type="ECO:0000256" key="4">
    <source>
        <dbReference type="ARBA" id="ARBA00023136"/>
    </source>
</evidence>
<feature type="transmembrane region" description="Helical" evidence="6">
    <location>
        <begin position="399"/>
        <end position="418"/>
    </location>
</feature>
<dbReference type="OMA" id="KEIYGWR"/>
<accession>T1KC85</accession>
<keyword evidence="4 6" id="KW-0472">Membrane</keyword>
<keyword evidence="5" id="KW-0813">Transport</keyword>
<dbReference type="HOGENOM" id="CLU_001265_30_11_1"/>
<dbReference type="AlphaFoldDB" id="T1KC85"/>
<dbReference type="eggNOG" id="KOG0569">
    <property type="taxonomic scope" value="Eukaryota"/>
</dbReference>
<feature type="transmembrane region" description="Helical" evidence="6">
    <location>
        <begin position="369"/>
        <end position="392"/>
    </location>
</feature>
<dbReference type="InterPro" id="IPR045263">
    <property type="entry name" value="GLUT"/>
</dbReference>
<feature type="transmembrane region" description="Helical" evidence="6">
    <location>
        <begin position="332"/>
        <end position="354"/>
    </location>
</feature>
<feature type="transmembrane region" description="Helical" evidence="6">
    <location>
        <begin position="180"/>
        <end position="202"/>
    </location>
</feature>
<comment type="similarity">
    <text evidence="5">Belongs to the major facilitator superfamily. Sugar transporter (TC 2.A.1.1) family.</text>
</comment>
<dbReference type="GO" id="GO:0015149">
    <property type="term" value="F:hexose transmembrane transporter activity"/>
    <property type="evidence" value="ECO:0007669"/>
    <property type="project" value="TreeGrafter"/>
</dbReference>
<dbReference type="InterPro" id="IPR020846">
    <property type="entry name" value="MFS_dom"/>
</dbReference>
<sequence length="585" mass="63862">MAPNLVEADTKPLDNLSEKSVDFYSTQYLGNCKVVIGTSTVEKDSHSINNGSTINGKTQSHDTGKVTLPLILGAIFALLTCSIPSGYNVGSVNTPQKVLLFFCNSTLTERGITLSNESLALLWSVCVSILLLGAIVGTFFTNYLANSLGRKGALLISGLIGITGSILFFASYYFRYVELLLLARFISGIHSGLTSGLVPLYIAEISPEKLKGSMGVLHVLGLNFGMIISQILGQENLLGTDFYWPILLSLPWVFIIIGMTIYKPSPSSPVYLYIVKRKFSKAANALAYLRRCHVSSMEEEIALLQKERKEQENNKSGWTFISLLRSPEYRKLFLLVLLLHIGQQFSGINAVFYYSTAIFSDLGMTMKQAQYGSICACGINAVCSLIVIPVLGKMRRRSLLFTSLWGGIIFLIGLTITTKMKDSLSWAPFATVSFFMAFVFIFAMGNGPIPWMIPSELLPQSTLSVAMGIGGFSNWAANFAVGLGFPIANSWLGDSVFLIFVAFGIFEAVILYFYLPETSSNVDKTCSTEAILSYPSLPSPSTSSTSTATSSISKDKSFSIEESLENDCKFTDNNLQTNSALQNSC</sequence>
<dbReference type="InterPro" id="IPR003663">
    <property type="entry name" value="Sugar/inositol_transpt"/>
</dbReference>
<dbReference type="Proteomes" id="UP000015104">
    <property type="component" value="Unassembled WGS sequence"/>
</dbReference>
<evidence type="ECO:0000256" key="3">
    <source>
        <dbReference type="ARBA" id="ARBA00022989"/>
    </source>
</evidence>
<dbReference type="KEGG" id="tut:107362704"/>
<dbReference type="InterPro" id="IPR036259">
    <property type="entry name" value="MFS_trans_sf"/>
</dbReference>
<dbReference type="Pfam" id="PF00083">
    <property type="entry name" value="Sugar_tr"/>
    <property type="match status" value="1"/>
</dbReference>
<evidence type="ECO:0000313" key="8">
    <source>
        <dbReference type="EnsemblMetazoa" id="tetur08g06730.1"/>
    </source>
</evidence>
<dbReference type="PANTHER" id="PTHR23503">
    <property type="entry name" value="SOLUTE CARRIER FAMILY 2"/>
    <property type="match status" value="1"/>
</dbReference>
<keyword evidence="2 6" id="KW-0812">Transmembrane</keyword>
<dbReference type="STRING" id="32264.T1KC85"/>
<keyword evidence="3 6" id="KW-1133">Transmembrane helix</keyword>
<feature type="transmembrane region" description="Helical" evidence="6">
    <location>
        <begin position="457"/>
        <end position="476"/>
    </location>
</feature>
<dbReference type="PROSITE" id="PS50850">
    <property type="entry name" value="MFS"/>
    <property type="match status" value="1"/>
</dbReference>
<feature type="transmembrane region" description="Helical" evidence="6">
    <location>
        <begin position="424"/>
        <end position="445"/>
    </location>
</feature>
<feature type="domain" description="Major facilitator superfamily (MFS) profile" evidence="7">
    <location>
        <begin position="74"/>
        <end position="519"/>
    </location>
</feature>
<dbReference type="EnsemblMetazoa" id="tetur08g06730.1">
    <property type="protein sequence ID" value="tetur08g06730.1"/>
    <property type="gene ID" value="tetur08g06730"/>
</dbReference>
<dbReference type="InterPro" id="IPR005829">
    <property type="entry name" value="Sugar_transporter_CS"/>
</dbReference>
<dbReference type="SUPFAM" id="SSF103473">
    <property type="entry name" value="MFS general substrate transporter"/>
    <property type="match status" value="1"/>
</dbReference>
<dbReference type="PROSITE" id="PS00217">
    <property type="entry name" value="SUGAR_TRANSPORT_2"/>
    <property type="match status" value="1"/>
</dbReference>
<proteinExistence type="inferred from homology"/>
<evidence type="ECO:0000256" key="5">
    <source>
        <dbReference type="RuleBase" id="RU003346"/>
    </source>
</evidence>
<name>T1KC85_TETUR</name>
<reference evidence="9" key="1">
    <citation type="submission" date="2011-08" db="EMBL/GenBank/DDBJ databases">
        <authorList>
            <person name="Rombauts S."/>
        </authorList>
    </citation>
    <scope>NUCLEOTIDE SEQUENCE</scope>
    <source>
        <strain evidence="9">London</strain>
    </source>
</reference>
<dbReference type="Gene3D" id="1.20.1250.20">
    <property type="entry name" value="MFS general substrate transporter like domains"/>
    <property type="match status" value="1"/>
</dbReference>
<protein>
    <recommendedName>
        <fullName evidence="7">Major facilitator superfamily (MFS) profile domain-containing protein</fullName>
    </recommendedName>
</protein>
<dbReference type="OrthoDB" id="4540492at2759"/>
<evidence type="ECO:0000256" key="2">
    <source>
        <dbReference type="ARBA" id="ARBA00022692"/>
    </source>
</evidence>
<feature type="transmembrane region" description="Helical" evidence="6">
    <location>
        <begin position="152"/>
        <end position="174"/>
    </location>
</feature>
<feature type="transmembrane region" description="Helical" evidence="6">
    <location>
        <begin position="120"/>
        <end position="140"/>
    </location>
</feature>
<dbReference type="GO" id="GO:0016020">
    <property type="term" value="C:membrane"/>
    <property type="evidence" value="ECO:0007669"/>
    <property type="project" value="UniProtKB-SubCell"/>
</dbReference>
<evidence type="ECO:0000256" key="1">
    <source>
        <dbReference type="ARBA" id="ARBA00004141"/>
    </source>
</evidence>
<evidence type="ECO:0000313" key="9">
    <source>
        <dbReference type="Proteomes" id="UP000015104"/>
    </source>
</evidence>
<evidence type="ECO:0000256" key="6">
    <source>
        <dbReference type="SAM" id="Phobius"/>
    </source>
</evidence>
<dbReference type="NCBIfam" id="TIGR00879">
    <property type="entry name" value="SP"/>
    <property type="match status" value="1"/>
</dbReference>
<feature type="transmembrane region" description="Helical" evidence="6">
    <location>
        <begin position="66"/>
        <end position="87"/>
    </location>
</feature>
<feature type="transmembrane region" description="Helical" evidence="6">
    <location>
        <begin position="214"/>
        <end position="232"/>
    </location>
</feature>
<dbReference type="PRINTS" id="PR00171">
    <property type="entry name" value="SUGRTRNSPORT"/>
</dbReference>
<organism evidence="8 9">
    <name type="scientific">Tetranychus urticae</name>
    <name type="common">Two-spotted spider mite</name>
    <dbReference type="NCBI Taxonomy" id="32264"/>
    <lineage>
        <taxon>Eukaryota</taxon>
        <taxon>Metazoa</taxon>
        <taxon>Ecdysozoa</taxon>
        <taxon>Arthropoda</taxon>
        <taxon>Chelicerata</taxon>
        <taxon>Arachnida</taxon>
        <taxon>Acari</taxon>
        <taxon>Acariformes</taxon>
        <taxon>Trombidiformes</taxon>
        <taxon>Prostigmata</taxon>
        <taxon>Eleutherengona</taxon>
        <taxon>Raphignathae</taxon>
        <taxon>Tetranychoidea</taxon>
        <taxon>Tetranychidae</taxon>
        <taxon>Tetranychus</taxon>
    </lineage>
</organism>
<reference evidence="8" key="2">
    <citation type="submission" date="2015-06" db="UniProtKB">
        <authorList>
            <consortium name="EnsemblMetazoa"/>
        </authorList>
    </citation>
    <scope>IDENTIFICATION</scope>
</reference>
<dbReference type="EMBL" id="CAEY01001958">
    <property type="status" value="NOT_ANNOTATED_CDS"/>
    <property type="molecule type" value="Genomic_DNA"/>
</dbReference>
<dbReference type="InterPro" id="IPR005828">
    <property type="entry name" value="MFS_sugar_transport-like"/>
</dbReference>
<feature type="transmembrane region" description="Helical" evidence="6">
    <location>
        <begin position="496"/>
        <end position="515"/>
    </location>
</feature>
<gene>
    <name evidence="8" type="primary">107362704</name>
</gene>